<proteinExistence type="inferred from homology"/>
<evidence type="ECO:0000256" key="2">
    <source>
        <dbReference type="ARBA" id="ARBA00023242"/>
    </source>
</evidence>
<dbReference type="PANTHER" id="PTHR14017">
    <property type="entry name" value="LYSINE-SPECIFIC DEMETHYLASE"/>
    <property type="match status" value="1"/>
</dbReference>
<dbReference type="GO" id="GO:0031490">
    <property type="term" value="F:chromatin DNA binding"/>
    <property type="evidence" value="ECO:0007669"/>
    <property type="project" value="TreeGrafter"/>
</dbReference>
<dbReference type="Proteomes" id="UP000681967">
    <property type="component" value="Unassembled WGS sequence"/>
</dbReference>
<comment type="caution">
    <text evidence="5">The sequence shown here is derived from an EMBL/GenBank/DDBJ whole genome shotgun (WGS) entry which is preliminary data.</text>
</comment>
<dbReference type="FunFam" id="1.20.58.1370:FF:000001">
    <property type="entry name" value="lysine-specific demethylase 6A isoform X2"/>
    <property type="match status" value="1"/>
</dbReference>
<feature type="domain" description="Lysine-specific demethylase 6A/B-like C-terminal helical" evidence="4">
    <location>
        <begin position="40"/>
        <end position="94"/>
    </location>
</feature>
<gene>
    <name evidence="5" type="ORF">BYL167_LOCUS68788</name>
</gene>
<dbReference type="GO" id="GO:0044666">
    <property type="term" value="C:MLL3/4 complex"/>
    <property type="evidence" value="ECO:0007669"/>
    <property type="project" value="TreeGrafter"/>
</dbReference>
<dbReference type="Gene3D" id="2.60.120.650">
    <property type="entry name" value="Cupin"/>
    <property type="match status" value="1"/>
</dbReference>
<evidence type="ECO:0000313" key="5">
    <source>
        <dbReference type="EMBL" id="CAF5132761.1"/>
    </source>
</evidence>
<dbReference type="InterPro" id="IPR051630">
    <property type="entry name" value="Corepressor-Demethylase"/>
</dbReference>
<dbReference type="GO" id="GO:0000978">
    <property type="term" value="F:RNA polymerase II cis-regulatory region sequence-specific DNA binding"/>
    <property type="evidence" value="ECO:0007669"/>
    <property type="project" value="TreeGrafter"/>
</dbReference>
<name>A0A8S3FNC5_9BILA</name>
<sequence>MILIKSDFIYLFSNRCVHWVQAIGWCNNIAWNVGPLTYTQYYAAIERYEWNKLNPCKSIVPVIHLTWNIARNIRVNDRKLFDLIKFILYQSLKYIQSLLSY</sequence>
<keyword evidence="2" id="KW-0539">Nucleus</keyword>
<evidence type="ECO:0000259" key="4">
    <source>
        <dbReference type="Pfam" id="PF21322"/>
    </source>
</evidence>
<accession>A0A8S3FNC5</accession>
<feature type="non-terminal residue" evidence="5">
    <location>
        <position position="101"/>
    </location>
</feature>
<dbReference type="SUPFAM" id="SSF51197">
    <property type="entry name" value="Clavaminate synthase-like"/>
    <property type="match status" value="1"/>
</dbReference>
<dbReference type="Gene3D" id="1.20.58.1370">
    <property type="match status" value="1"/>
</dbReference>
<evidence type="ECO:0000256" key="1">
    <source>
        <dbReference type="ARBA" id="ARBA00004123"/>
    </source>
</evidence>
<dbReference type="Pfam" id="PF21322">
    <property type="entry name" value="KDM6_C-hel"/>
    <property type="match status" value="1"/>
</dbReference>
<organism evidence="5 6">
    <name type="scientific">Rotaria magnacalcarata</name>
    <dbReference type="NCBI Taxonomy" id="392030"/>
    <lineage>
        <taxon>Eukaryota</taxon>
        <taxon>Metazoa</taxon>
        <taxon>Spiralia</taxon>
        <taxon>Gnathifera</taxon>
        <taxon>Rotifera</taxon>
        <taxon>Eurotatoria</taxon>
        <taxon>Bdelloidea</taxon>
        <taxon>Philodinida</taxon>
        <taxon>Philodinidae</taxon>
        <taxon>Rotaria</taxon>
    </lineage>
</organism>
<dbReference type="EMBL" id="CAJOBH010248701">
    <property type="protein sequence ID" value="CAF5132761.1"/>
    <property type="molecule type" value="Genomic_DNA"/>
</dbReference>
<comment type="subcellular location">
    <subcellularLocation>
        <location evidence="1">Nucleus</location>
    </subcellularLocation>
</comment>
<protein>
    <recommendedName>
        <fullName evidence="4">Lysine-specific demethylase 6A/B-like C-terminal helical domain-containing protein</fullName>
    </recommendedName>
</protein>
<dbReference type="AlphaFoldDB" id="A0A8S3FNC5"/>
<comment type="similarity">
    <text evidence="3">Belongs to the UTX family.</text>
</comment>
<evidence type="ECO:0000256" key="3">
    <source>
        <dbReference type="ARBA" id="ARBA00034483"/>
    </source>
</evidence>
<dbReference type="PANTHER" id="PTHR14017:SF1">
    <property type="entry name" value="LD02225P"/>
    <property type="match status" value="1"/>
</dbReference>
<dbReference type="GO" id="GO:0010468">
    <property type="term" value="P:regulation of gene expression"/>
    <property type="evidence" value="ECO:0007669"/>
    <property type="project" value="TreeGrafter"/>
</dbReference>
<evidence type="ECO:0000313" key="6">
    <source>
        <dbReference type="Proteomes" id="UP000681967"/>
    </source>
</evidence>
<reference evidence="5" key="1">
    <citation type="submission" date="2021-02" db="EMBL/GenBank/DDBJ databases">
        <authorList>
            <person name="Nowell W R."/>
        </authorList>
    </citation>
    <scope>NUCLEOTIDE SEQUENCE</scope>
</reference>
<dbReference type="InterPro" id="IPR048562">
    <property type="entry name" value="KDM6A_B-like_C-hel"/>
</dbReference>